<evidence type="ECO:0000259" key="11">
    <source>
        <dbReference type="Pfam" id="PF07732"/>
    </source>
</evidence>
<keyword evidence="2" id="KW-0479">Metal-binding</keyword>
<dbReference type="PANTHER" id="PTHR48267:SF1">
    <property type="entry name" value="BILIRUBIN OXIDASE"/>
    <property type="match status" value="1"/>
</dbReference>
<dbReference type="PROSITE" id="PS00080">
    <property type="entry name" value="MULTICOPPER_OXIDASE2"/>
    <property type="match status" value="1"/>
</dbReference>
<dbReference type="InterPro" id="IPR008972">
    <property type="entry name" value="Cupredoxin"/>
</dbReference>
<comment type="subunit">
    <text evidence="1">Monomer.</text>
</comment>
<comment type="caution">
    <text evidence="12">The sequence shown here is derived from an EMBL/GenBank/DDBJ whole genome shotgun (WGS) entry which is preliminary data.</text>
</comment>
<reference evidence="12 13" key="1">
    <citation type="submission" date="2019-12" db="EMBL/GenBank/DDBJ databases">
        <title>Comparative genomics gives insights into the taxonomy of the Azoarcus-Aromatoleum group and reveals separate origins of nif in the plant-associated Azoarcus and non-plant-associated Aromatoleum sub-groups.</title>
        <authorList>
            <person name="Lafos M."/>
            <person name="Maluk M."/>
            <person name="Batista M."/>
            <person name="Junghare M."/>
            <person name="Carmona M."/>
            <person name="Faoro H."/>
            <person name="Cruz L.M."/>
            <person name="Battistoni F."/>
            <person name="De Souza E."/>
            <person name="Pedrosa F."/>
            <person name="Chen W.-M."/>
            <person name="Poole P.S."/>
            <person name="Dixon R.A."/>
            <person name="James E.K."/>
        </authorList>
    </citation>
    <scope>NUCLEOTIDE SEQUENCE [LARGE SCALE GENOMIC DNA]</scope>
    <source>
        <strain evidence="12 13">Td21</strain>
    </source>
</reference>
<dbReference type="RefSeq" id="WP_169257266.1">
    <property type="nucleotide sequence ID" value="NZ_WTVN01000030.1"/>
</dbReference>
<dbReference type="Pfam" id="PF07731">
    <property type="entry name" value="Cu-oxidase_2"/>
    <property type="match status" value="1"/>
</dbReference>
<sequence>MWTRRNVLQALGAGAGLVAVPAPIRRALAAAEPDLILRLTARRDEVSLWPGARTAVLRYFGQVLHGRTDALKPSPGYLGPTLELRRGERVRIEFRNGLAEPSIIHWHGMLVPESADGHPRFAVGPGGEYVYEFTVRNPAGTYLYHPHPHGRTGSQVYRGLAGLLIVREDRERAYGLPAAEHELSLAIQDRRVDDNQLVFKRTMMDDMNGVLGDTVLVNGMPDAAFRVTPRPWRLRLANVSNARVYKLAWSDGRPLSVIGTGNGLLSAGEGIQTRPYVVLGPFERVELLEDFGARRPGAEIALVSRDFAGVGMMDMMGGGADGMMDGMMGRGMGGMMGRGMGGMMGPGQGEELNLARFAVAAAARSPGETSRLPPAEAPPQGRHELRTRLAFRHMQGFLNGRRFEMAAVAGDERLPLGKGTVWTFVNDGGMMAMPHPMHVHGVRFRILERSGGAPADLGEGLVDAGFKDTVLIFPGETVRLLVAPTEPGLFMYHCHNLEHEDGGMMRNCLFGPPVRGQDRARRGSLQQRRNKEMETSTAASQRTSFAYGSGRRP</sequence>
<protein>
    <recommendedName>
        <fullName evidence="5">Multicopper oxidase CueO</fullName>
        <ecNumber evidence="4">1.16.3.4</ecNumber>
    </recommendedName>
    <alternativeName>
        <fullName evidence="6">Copper efflux oxidase</fullName>
    </alternativeName>
    <alternativeName>
        <fullName evidence="7">Cuprous oxidase</fullName>
    </alternativeName>
</protein>
<evidence type="ECO:0000313" key="13">
    <source>
        <dbReference type="Proteomes" id="UP000623795"/>
    </source>
</evidence>
<dbReference type="Pfam" id="PF07732">
    <property type="entry name" value="Cu-oxidase_3"/>
    <property type="match status" value="1"/>
</dbReference>
<keyword evidence="13" id="KW-1185">Reference proteome</keyword>
<evidence type="ECO:0000256" key="9">
    <source>
        <dbReference type="SAM" id="MobiDB-lite"/>
    </source>
</evidence>
<comment type="catalytic activity">
    <reaction evidence="8">
        <text>4 Cu(+) + O2 + 4 H(+) = 4 Cu(2+) + 2 H2O</text>
        <dbReference type="Rhea" id="RHEA:30083"/>
        <dbReference type="ChEBI" id="CHEBI:15377"/>
        <dbReference type="ChEBI" id="CHEBI:15378"/>
        <dbReference type="ChEBI" id="CHEBI:15379"/>
        <dbReference type="ChEBI" id="CHEBI:29036"/>
        <dbReference type="ChEBI" id="CHEBI:49552"/>
        <dbReference type="EC" id="1.16.3.4"/>
    </reaction>
    <physiologicalReaction direction="left-to-right" evidence="8">
        <dbReference type="Rhea" id="RHEA:30084"/>
    </physiologicalReaction>
</comment>
<evidence type="ECO:0000256" key="5">
    <source>
        <dbReference type="ARBA" id="ARBA00041027"/>
    </source>
</evidence>
<dbReference type="EMBL" id="WTVN01000030">
    <property type="protein sequence ID" value="NMG45428.1"/>
    <property type="molecule type" value="Genomic_DNA"/>
</dbReference>
<feature type="domain" description="Plastocyanin-like" evidence="11">
    <location>
        <begin position="77"/>
        <end position="169"/>
    </location>
</feature>
<dbReference type="PROSITE" id="PS51318">
    <property type="entry name" value="TAT"/>
    <property type="match status" value="1"/>
</dbReference>
<dbReference type="InterPro" id="IPR011707">
    <property type="entry name" value="Cu-oxidase-like_N"/>
</dbReference>
<evidence type="ECO:0000256" key="7">
    <source>
        <dbReference type="ARBA" id="ARBA00043090"/>
    </source>
</evidence>
<dbReference type="InterPro" id="IPR045087">
    <property type="entry name" value="Cu-oxidase_fam"/>
</dbReference>
<dbReference type="InterPro" id="IPR006311">
    <property type="entry name" value="TAT_signal"/>
</dbReference>
<evidence type="ECO:0000256" key="2">
    <source>
        <dbReference type="ARBA" id="ARBA00022723"/>
    </source>
</evidence>
<feature type="domain" description="Plastocyanin-like" evidence="10">
    <location>
        <begin position="411"/>
        <end position="508"/>
    </location>
</feature>
<proteinExistence type="predicted"/>
<feature type="region of interest" description="Disordered" evidence="9">
    <location>
        <begin position="513"/>
        <end position="553"/>
    </location>
</feature>
<evidence type="ECO:0000256" key="3">
    <source>
        <dbReference type="ARBA" id="ARBA00023002"/>
    </source>
</evidence>
<dbReference type="Gene3D" id="2.60.40.420">
    <property type="entry name" value="Cupredoxins - blue copper proteins"/>
    <property type="match status" value="3"/>
</dbReference>
<gene>
    <name evidence="12" type="ORF">GPA22_17070</name>
</gene>
<keyword evidence="3" id="KW-0560">Oxidoreductase</keyword>
<evidence type="ECO:0000256" key="1">
    <source>
        <dbReference type="ARBA" id="ARBA00011245"/>
    </source>
</evidence>
<evidence type="ECO:0000256" key="4">
    <source>
        <dbReference type="ARBA" id="ARBA00038978"/>
    </source>
</evidence>
<evidence type="ECO:0000259" key="10">
    <source>
        <dbReference type="Pfam" id="PF07731"/>
    </source>
</evidence>
<feature type="compositionally biased region" description="Polar residues" evidence="9">
    <location>
        <begin position="535"/>
        <end position="546"/>
    </location>
</feature>
<dbReference type="InterPro" id="IPR011706">
    <property type="entry name" value="Cu-oxidase_C"/>
</dbReference>
<dbReference type="PANTHER" id="PTHR48267">
    <property type="entry name" value="CUPREDOXIN SUPERFAMILY PROTEIN"/>
    <property type="match status" value="1"/>
</dbReference>
<name>A0ABX1Q239_9RHOO</name>
<evidence type="ECO:0000313" key="12">
    <source>
        <dbReference type="EMBL" id="NMG45428.1"/>
    </source>
</evidence>
<organism evidence="12 13">
    <name type="scientific">Aromatoleum toluvorans</name>
    <dbReference type="NCBI Taxonomy" id="92002"/>
    <lineage>
        <taxon>Bacteria</taxon>
        <taxon>Pseudomonadati</taxon>
        <taxon>Pseudomonadota</taxon>
        <taxon>Betaproteobacteria</taxon>
        <taxon>Rhodocyclales</taxon>
        <taxon>Rhodocyclaceae</taxon>
        <taxon>Aromatoleum</taxon>
    </lineage>
</organism>
<dbReference type="EC" id="1.16.3.4" evidence="4"/>
<evidence type="ECO:0000256" key="8">
    <source>
        <dbReference type="ARBA" id="ARBA00048092"/>
    </source>
</evidence>
<accession>A0ABX1Q239</accession>
<dbReference type="CDD" id="cd13852">
    <property type="entry name" value="CuRO_1_McoP_like"/>
    <property type="match status" value="1"/>
</dbReference>
<dbReference type="SUPFAM" id="SSF49503">
    <property type="entry name" value="Cupredoxins"/>
    <property type="match status" value="2"/>
</dbReference>
<dbReference type="InterPro" id="IPR002355">
    <property type="entry name" value="Cu_oxidase_Cu_BS"/>
</dbReference>
<evidence type="ECO:0000256" key="6">
    <source>
        <dbReference type="ARBA" id="ARBA00042896"/>
    </source>
</evidence>
<dbReference type="Proteomes" id="UP000623795">
    <property type="component" value="Unassembled WGS sequence"/>
</dbReference>